<dbReference type="InterPro" id="IPR006076">
    <property type="entry name" value="FAD-dep_OxRdtase"/>
</dbReference>
<dbReference type="AlphaFoldDB" id="A0A9W2Y8M2"/>
<organism evidence="7 8">
    <name type="scientific">Betta splendens</name>
    <name type="common">Siamese fighting fish</name>
    <dbReference type="NCBI Taxonomy" id="158456"/>
    <lineage>
        <taxon>Eukaryota</taxon>
        <taxon>Metazoa</taxon>
        <taxon>Chordata</taxon>
        <taxon>Craniata</taxon>
        <taxon>Vertebrata</taxon>
        <taxon>Euteleostomi</taxon>
        <taxon>Actinopterygii</taxon>
        <taxon>Neopterygii</taxon>
        <taxon>Teleostei</taxon>
        <taxon>Neoteleostei</taxon>
        <taxon>Acanthomorphata</taxon>
        <taxon>Anabantaria</taxon>
        <taxon>Anabantiformes</taxon>
        <taxon>Anabantoidei</taxon>
        <taxon>Osphronemidae</taxon>
        <taxon>Betta</taxon>
    </lineage>
</organism>
<dbReference type="InterPro" id="IPR045170">
    <property type="entry name" value="MTOX"/>
</dbReference>
<comment type="similarity">
    <text evidence="2">Belongs to the MSOX/MTOX family.</text>
</comment>
<proteinExistence type="inferred from homology"/>
<dbReference type="GO" id="GO:0033514">
    <property type="term" value="P:L-lysine catabolic process to acetyl-CoA via L-pipecolate"/>
    <property type="evidence" value="ECO:0007669"/>
    <property type="project" value="TreeGrafter"/>
</dbReference>
<accession>A0A9W2Y8M2</accession>
<dbReference type="Pfam" id="PF01266">
    <property type="entry name" value="DAO"/>
    <property type="match status" value="2"/>
</dbReference>
<sequence length="350" mass="39167">MAAVQEYDCIVIGAGVQGSFTAHQLAKNNKNTLLLEQFILPHTRGSSHGQTRIIRKAYEQNIYTHMMEECYKLWAQLETDAGVQLYSQQIPYMNLPDGYEALVDLTAGVLYADRAIKAVQEQFQKLGGVIRDKEMVTDIKPGPVVTVSTSACVYRTKSIVITAGPWANKLLTHTGLQLPLQVVKINVCYWKEKVPSLYSLKQGFPCFILTEGEDSNHDIYGLPSNEYPGLVKICYHMGKETDPDQRDKQTDRSDIDILQRFIRRCLPGLVPEPAVVESCMYTLTPDHHFVLDCHPSYSNIVIGAGFSGHGFKFGPVIGKTLCELSLGQVPSYDLSPFRIRRFQAMSKSAL</sequence>
<evidence type="ECO:0000259" key="6">
    <source>
        <dbReference type="Pfam" id="PF01266"/>
    </source>
</evidence>
<reference evidence="8" key="1">
    <citation type="submission" date="2025-08" db="UniProtKB">
        <authorList>
            <consortium name="RefSeq"/>
        </authorList>
    </citation>
    <scope>IDENTIFICATION</scope>
</reference>
<protein>
    <submittedName>
        <fullName evidence="8">Peroxisomal sarcosine oxidase isoform X2</fullName>
    </submittedName>
</protein>
<keyword evidence="7" id="KW-1185">Reference proteome</keyword>
<dbReference type="SUPFAM" id="SSF54373">
    <property type="entry name" value="FAD-linked reductases, C-terminal domain"/>
    <property type="match status" value="1"/>
</dbReference>
<dbReference type="Gene3D" id="3.50.50.60">
    <property type="entry name" value="FAD/NAD(P)-binding domain"/>
    <property type="match status" value="2"/>
</dbReference>
<feature type="domain" description="FAD dependent oxidoreductase" evidence="6">
    <location>
        <begin position="8"/>
        <end position="92"/>
    </location>
</feature>
<evidence type="ECO:0000313" key="7">
    <source>
        <dbReference type="Proteomes" id="UP000515150"/>
    </source>
</evidence>
<dbReference type="FunFam" id="3.50.50.60:FF:000164">
    <property type="entry name" value="Peroxisomal sarcosine oxidase"/>
    <property type="match status" value="1"/>
</dbReference>
<dbReference type="GeneID" id="114868111"/>
<dbReference type="CTD" id="51268"/>
<name>A0A9W2Y8M2_BETSP</name>
<evidence type="ECO:0000256" key="4">
    <source>
        <dbReference type="ARBA" id="ARBA00022827"/>
    </source>
</evidence>
<evidence type="ECO:0000256" key="2">
    <source>
        <dbReference type="ARBA" id="ARBA00010989"/>
    </source>
</evidence>
<keyword evidence="3" id="KW-0285">Flavoprotein</keyword>
<evidence type="ECO:0000313" key="8">
    <source>
        <dbReference type="RefSeq" id="XP_055370200.1"/>
    </source>
</evidence>
<dbReference type="InterPro" id="IPR036188">
    <property type="entry name" value="FAD/NAD-bd_sf"/>
</dbReference>
<feature type="domain" description="FAD dependent oxidoreductase" evidence="6">
    <location>
        <begin position="97"/>
        <end position="324"/>
    </location>
</feature>
<keyword evidence="4" id="KW-0274">FAD</keyword>
<comment type="cofactor">
    <cofactor evidence="1">
        <name>FAD</name>
        <dbReference type="ChEBI" id="CHEBI:57692"/>
    </cofactor>
</comment>
<dbReference type="PANTHER" id="PTHR10961">
    <property type="entry name" value="PEROXISOMAL SARCOSINE OXIDASE"/>
    <property type="match status" value="1"/>
</dbReference>
<dbReference type="Proteomes" id="UP000515150">
    <property type="component" value="Chromosome 13"/>
</dbReference>
<keyword evidence="5" id="KW-0560">Oxidoreductase</keyword>
<dbReference type="SUPFAM" id="SSF51905">
    <property type="entry name" value="FAD/NAD(P)-binding domain"/>
    <property type="match status" value="1"/>
</dbReference>
<gene>
    <name evidence="8" type="primary">pipox</name>
</gene>
<dbReference type="PANTHER" id="PTHR10961:SF46">
    <property type="entry name" value="PEROXISOMAL SARCOSINE OXIDASE"/>
    <property type="match status" value="1"/>
</dbReference>
<dbReference type="GO" id="GO:0008115">
    <property type="term" value="F:sarcosine oxidase activity"/>
    <property type="evidence" value="ECO:0007669"/>
    <property type="project" value="TreeGrafter"/>
</dbReference>
<dbReference type="RefSeq" id="XP_055370200.1">
    <property type="nucleotide sequence ID" value="XM_055514225.1"/>
</dbReference>
<evidence type="ECO:0000256" key="5">
    <source>
        <dbReference type="ARBA" id="ARBA00023002"/>
    </source>
</evidence>
<evidence type="ECO:0000256" key="3">
    <source>
        <dbReference type="ARBA" id="ARBA00022630"/>
    </source>
</evidence>
<dbReference type="GO" id="GO:0050031">
    <property type="term" value="F:L-pipecolate oxidase activity"/>
    <property type="evidence" value="ECO:0007669"/>
    <property type="project" value="TreeGrafter"/>
</dbReference>
<dbReference type="GO" id="GO:0050660">
    <property type="term" value="F:flavin adenine dinucleotide binding"/>
    <property type="evidence" value="ECO:0007669"/>
    <property type="project" value="InterPro"/>
</dbReference>
<evidence type="ECO:0000256" key="1">
    <source>
        <dbReference type="ARBA" id="ARBA00001974"/>
    </source>
</evidence>
<dbReference type="GO" id="GO:0005777">
    <property type="term" value="C:peroxisome"/>
    <property type="evidence" value="ECO:0007669"/>
    <property type="project" value="TreeGrafter"/>
</dbReference>